<accession>A0ABS1Z985</accession>
<evidence type="ECO:0000313" key="2">
    <source>
        <dbReference type="Proteomes" id="UP000809137"/>
    </source>
</evidence>
<comment type="caution">
    <text evidence="1">The sequence shown here is derived from an EMBL/GenBank/DDBJ whole genome shotgun (WGS) entry which is preliminary data.</text>
</comment>
<evidence type="ECO:0000313" key="1">
    <source>
        <dbReference type="EMBL" id="MBM0748995.1"/>
    </source>
</evidence>
<proteinExistence type="predicted"/>
<reference evidence="1 2" key="1">
    <citation type="submission" date="2021-01" db="EMBL/GenBank/DDBJ databases">
        <title>Complete genome sequence of Pantoea eucrina OB49, a heavy metal tolerant bacterium with PGPR potential isolated from wheat in Algeria.</title>
        <authorList>
            <person name="Lekired A."/>
            <person name="Ouzari I.H."/>
        </authorList>
    </citation>
    <scope>NUCLEOTIDE SEQUENCE [LARGE SCALE GENOMIC DNA]</scope>
    <source>
        <strain evidence="1 2">OB49</strain>
    </source>
</reference>
<dbReference type="EMBL" id="JAFCXS010000015">
    <property type="protein sequence ID" value="MBM0748995.1"/>
    <property type="molecule type" value="Genomic_DNA"/>
</dbReference>
<gene>
    <name evidence="1" type="ORF">JJB79_16520</name>
</gene>
<organism evidence="1 2">
    <name type="scientific">Pantoea eucrina</name>
    <dbReference type="NCBI Taxonomy" id="472693"/>
    <lineage>
        <taxon>Bacteria</taxon>
        <taxon>Pseudomonadati</taxon>
        <taxon>Pseudomonadota</taxon>
        <taxon>Gammaproteobacteria</taxon>
        <taxon>Enterobacterales</taxon>
        <taxon>Erwiniaceae</taxon>
        <taxon>Pantoea</taxon>
    </lineage>
</organism>
<dbReference type="RefSeq" id="WP_040113255.1">
    <property type="nucleotide sequence ID" value="NZ_JAFCXS010000015.1"/>
</dbReference>
<dbReference type="Proteomes" id="UP000809137">
    <property type="component" value="Unassembled WGS sequence"/>
</dbReference>
<sequence length="65" mass="7557">MVTAEKPIRKGSRVCIRGNLFNGEVCVVDRVDWLENGQRYVLKHPYYTCPLNYTRGDLELIPDDE</sequence>
<protein>
    <submittedName>
        <fullName evidence="1">Uncharacterized protein</fullName>
    </submittedName>
</protein>
<name>A0ABS1Z985_9GAMM</name>
<keyword evidence="2" id="KW-1185">Reference proteome</keyword>